<comment type="caution">
    <text evidence="2">The sequence shown here is derived from an EMBL/GenBank/DDBJ whole genome shotgun (WGS) entry which is preliminary data.</text>
</comment>
<dbReference type="Proteomes" id="UP001341840">
    <property type="component" value="Unassembled WGS sequence"/>
</dbReference>
<feature type="region of interest" description="Disordered" evidence="1">
    <location>
        <begin position="1"/>
        <end position="46"/>
    </location>
</feature>
<gene>
    <name evidence="2" type="ORF">PIB30_019885</name>
</gene>
<reference evidence="2 3" key="1">
    <citation type="journal article" date="2023" name="Plants (Basel)">
        <title>Bridging the Gap: Combining Genomics and Transcriptomics Approaches to Understand Stylosanthes scabra, an Orphan Legume from the Brazilian Caatinga.</title>
        <authorList>
            <person name="Ferreira-Neto J.R.C."/>
            <person name="da Silva M.D."/>
            <person name="Binneck E."/>
            <person name="de Melo N.F."/>
            <person name="da Silva R.H."/>
            <person name="de Melo A.L.T.M."/>
            <person name="Pandolfi V."/>
            <person name="Bustamante F.O."/>
            <person name="Brasileiro-Vidal A.C."/>
            <person name="Benko-Iseppon A.M."/>
        </authorList>
    </citation>
    <scope>NUCLEOTIDE SEQUENCE [LARGE SCALE GENOMIC DNA]</scope>
    <source>
        <tissue evidence="2">Leaves</tissue>
    </source>
</reference>
<organism evidence="2 3">
    <name type="scientific">Stylosanthes scabra</name>
    <dbReference type="NCBI Taxonomy" id="79078"/>
    <lineage>
        <taxon>Eukaryota</taxon>
        <taxon>Viridiplantae</taxon>
        <taxon>Streptophyta</taxon>
        <taxon>Embryophyta</taxon>
        <taxon>Tracheophyta</taxon>
        <taxon>Spermatophyta</taxon>
        <taxon>Magnoliopsida</taxon>
        <taxon>eudicotyledons</taxon>
        <taxon>Gunneridae</taxon>
        <taxon>Pentapetalae</taxon>
        <taxon>rosids</taxon>
        <taxon>fabids</taxon>
        <taxon>Fabales</taxon>
        <taxon>Fabaceae</taxon>
        <taxon>Papilionoideae</taxon>
        <taxon>50 kb inversion clade</taxon>
        <taxon>dalbergioids sensu lato</taxon>
        <taxon>Dalbergieae</taxon>
        <taxon>Pterocarpus clade</taxon>
        <taxon>Stylosanthes</taxon>
    </lineage>
</organism>
<feature type="compositionally biased region" description="Acidic residues" evidence="1">
    <location>
        <begin position="118"/>
        <end position="170"/>
    </location>
</feature>
<feature type="compositionally biased region" description="Basic and acidic residues" evidence="1">
    <location>
        <begin position="24"/>
        <end position="39"/>
    </location>
</feature>
<feature type="compositionally biased region" description="Acidic residues" evidence="1">
    <location>
        <begin position="99"/>
        <end position="108"/>
    </location>
</feature>
<feature type="compositionally biased region" description="Acidic residues" evidence="1">
    <location>
        <begin position="182"/>
        <end position="191"/>
    </location>
</feature>
<evidence type="ECO:0000256" key="1">
    <source>
        <dbReference type="SAM" id="MobiDB-lite"/>
    </source>
</evidence>
<keyword evidence="3" id="KW-1185">Reference proteome</keyword>
<proteinExistence type="predicted"/>
<name>A0ABU6T886_9FABA</name>
<feature type="region of interest" description="Disordered" evidence="1">
    <location>
        <begin position="59"/>
        <end position="226"/>
    </location>
</feature>
<evidence type="ECO:0000313" key="2">
    <source>
        <dbReference type="EMBL" id="MED6144916.1"/>
    </source>
</evidence>
<dbReference type="EMBL" id="JASCZI010090683">
    <property type="protein sequence ID" value="MED6144916.1"/>
    <property type="molecule type" value="Genomic_DNA"/>
</dbReference>
<sequence length="226" mass="25903">MLKEDVVQKDKKEELEESCCAEQKSQKKGPDKTHEKPPAEKVYPSPSCFSRRLAALKARQARDEAGPANVVPHDNEVVDISSDTDSEQVPEYLPGEEARIEEEGEEVPDYLPGAEPMGQEEDPEEDPEEDTEEEPEEDPEEDLEEDPEEDPEEEQPEAMEQNEDQEEENQEMAFEWANQEQEKEDDEEEDVPDLRPGIPDYDEYFRGYFKLAPPPSLASDEESDDE</sequence>
<accession>A0ABU6T886</accession>
<feature type="compositionally biased region" description="Basic and acidic residues" evidence="1">
    <location>
        <begin position="1"/>
        <end position="14"/>
    </location>
</feature>
<evidence type="ECO:0000313" key="3">
    <source>
        <dbReference type="Proteomes" id="UP001341840"/>
    </source>
</evidence>
<protein>
    <submittedName>
        <fullName evidence="2">Uncharacterized protein</fullName>
    </submittedName>
</protein>